<dbReference type="SUPFAM" id="SSF52047">
    <property type="entry name" value="RNI-like"/>
    <property type="match status" value="1"/>
</dbReference>
<dbReference type="Pfam" id="PF24758">
    <property type="entry name" value="LRR_At5g56370"/>
    <property type="match status" value="1"/>
</dbReference>
<gene>
    <name evidence="3" type="primary">LOC104612280</name>
</gene>
<sequence length="528" mass="60760">MEGSDLPCSDADELKPSHAIENRDRISGLPDTILHHILSFTDTKYAVQTSILSKRWKHVWTSLPYLNFDQNLFWEPKPVRGEEDRRTNRFMDFVDRVLLFRDGSNVLKFQLSCGSCMNIGRVVTWTHILVRCNIQELDFDISADESVQLPDCLFTCKSLRVLKLSLGSRHPVLVIPNSTVVLRFKVIHIRSLLHPMSLLPRLKVLHLRSLSLMDGDLIDDLSSKCPALESLIITNCKVKRLGNLNITSLLLKNLVIEICHEKLYIDEDEFEDFDRPDKCKIKISAPNLLSFKCSDYITREYYLGNLSEIINADIDFYLDHNSYIDIGSLSLRRKKKHANCLIKWLKGLYNAKYLIFSFWSLKIISEVFDLLEEALPAPFPNLNYLKLKARPCCGMIYLLNGSPSIETLVLEIIEEKIPWHPVEGNRNEEKLDLSVNYWESQFQFLGTLNHLKYVVIWNFSGHVHEVVLLKFLLTNAVVLEELVIHPSEGWKHDSDTGERLLKVGDEIKKFSRASASSIRILSFLGCSL</sequence>
<dbReference type="InParanoid" id="A0A1U8B9T7"/>
<dbReference type="Proteomes" id="UP000189703">
    <property type="component" value="Unplaced"/>
</dbReference>
<dbReference type="SMART" id="SM00579">
    <property type="entry name" value="FBD"/>
    <property type="match status" value="1"/>
</dbReference>
<dbReference type="InterPro" id="IPR050232">
    <property type="entry name" value="FBL13/AtMIF1-like"/>
</dbReference>
<proteinExistence type="predicted"/>
<dbReference type="Gene3D" id="3.80.10.10">
    <property type="entry name" value="Ribonuclease Inhibitor"/>
    <property type="match status" value="1"/>
</dbReference>
<dbReference type="GeneID" id="104612280"/>
<dbReference type="InterPro" id="IPR006566">
    <property type="entry name" value="FBD"/>
</dbReference>
<dbReference type="InterPro" id="IPR053781">
    <property type="entry name" value="F-box_AtFBL13-like"/>
</dbReference>
<accession>A0A1U8B9T7</accession>
<dbReference type="Gene3D" id="1.20.1280.50">
    <property type="match status" value="1"/>
</dbReference>
<dbReference type="Pfam" id="PF08387">
    <property type="entry name" value="FBD"/>
    <property type="match status" value="1"/>
</dbReference>
<dbReference type="AlphaFoldDB" id="A0A1U8B9T7"/>
<dbReference type="FunCoup" id="A0A1U8B9T7">
    <property type="interactions" value="3695"/>
</dbReference>
<dbReference type="InterPro" id="IPR055411">
    <property type="entry name" value="LRR_FXL15/At3g58940/PEG3-like"/>
</dbReference>
<feature type="domain" description="F-box" evidence="1">
    <location>
        <begin position="23"/>
        <end position="77"/>
    </location>
</feature>
<evidence type="ECO:0000313" key="3">
    <source>
        <dbReference type="RefSeq" id="XP_010277954.1"/>
    </source>
</evidence>
<dbReference type="InterPro" id="IPR032675">
    <property type="entry name" value="LRR_dom_sf"/>
</dbReference>
<dbReference type="InterPro" id="IPR036047">
    <property type="entry name" value="F-box-like_dom_sf"/>
</dbReference>
<keyword evidence="2" id="KW-1185">Reference proteome</keyword>
<dbReference type="PANTHER" id="PTHR31900">
    <property type="entry name" value="F-BOX/RNI SUPERFAMILY PROTEIN-RELATED"/>
    <property type="match status" value="1"/>
</dbReference>
<dbReference type="KEGG" id="nnu:104612280"/>
<dbReference type="PANTHER" id="PTHR31900:SF30">
    <property type="entry name" value="SUPERFAMILY PROTEIN, PUTATIVE-RELATED"/>
    <property type="match status" value="1"/>
</dbReference>
<protein>
    <submittedName>
        <fullName evidence="3">F-box/LRR-repeat protein At4g14103-like</fullName>
    </submittedName>
</protein>
<dbReference type="OMA" id="IEICHEK"/>
<dbReference type="InterPro" id="IPR001810">
    <property type="entry name" value="F-box_dom"/>
</dbReference>
<dbReference type="OrthoDB" id="594804at2759"/>
<name>A0A1U8B9T7_NELNU</name>
<dbReference type="SUPFAM" id="SSF81383">
    <property type="entry name" value="F-box domain"/>
    <property type="match status" value="1"/>
</dbReference>
<reference evidence="3" key="1">
    <citation type="submission" date="2025-08" db="UniProtKB">
        <authorList>
            <consortium name="RefSeq"/>
        </authorList>
    </citation>
    <scope>IDENTIFICATION</scope>
</reference>
<evidence type="ECO:0000313" key="2">
    <source>
        <dbReference type="Proteomes" id="UP000189703"/>
    </source>
</evidence>
<dbReference type="PROSITE" id="PS50181">
    <property type="entry name" value="FBOX"/>
    <property type="match status" value="1"/>
</dbReference>
<organism evidence="2 3">
    <name type="scientific">Nelumbo nucifera</name>
    <name type="common">Sacred lotus</name>
    <dbReference type="NCBI Taxonomy" id="4432"/>
    <lineage>
        <taxon>Eukaryota</taxon>
        <taxon>Viridiplantae</taxon>
        <taxon>Streptophyta</taxon>
        <taxon>Embryophyta</taxon>
        <taxon>Tracheophyta</taxon>
        <taxon>Spermatophyta</taxon>
        <taxon>Magnoliopsida</taxon>
        <taxon>Proteales</taxon>
        <taxon>Nelumbonaceae</taxon>
        <taxon>Nelumbo</taxon>
    </lineage>
</organism>
<dbReference type="Pfam" id="PF00646">
    <property type="entry name" value="F-box"/>
    <property type="match status" value="1"/>
</dbReference>
<evidence type="ECO:0000259" key="1">
    <source>
        <dbReference type="PROSITE" id="PS50181"/>
    </source>
</evidence>
<dbReference type="SMART" id="SM00256">
    <property type="entry name" value="FBOX"/>
    <property type="match status" value="1"/>
</dbReference>
<dbReference type="eggNOG" id="ENOG502RYTW">
    <property type="taxonomic scope" value="Eukaryota"/>
</dbReference>
<dbReference type="RefSeq" id="XP_010277954.1">
    <property type="nucleotide sequence ID" value="XM_010279652.2"/>
</dbReference>
<dbReference type="CDD" id="cd22160">
    <property type="entry name" value="F-box_AtFBL13-like"/>
    <property type="match status" value="1"/>
</dbReference>